<dbReference type="EMBL" id="JAVDTF010000003">
    <property type="protein sequence ID" value="MDR6785212.1"/>
    <property type="molecule type" value="Genomic_DNA"/>
</dbReference>
<keyword evidence="2" id="KW-1185">Reference proteome</keyword>
<gene>
    <name evidence="1" type="ORF">J2X78_003786</name>
</gene>
<proteinExistence type="predicted"/>
<accession>A0ACC6L1G9</accession>
<comment type="caution">
    <text evidence="1">The sequence shown here is derived from an EMBL/GenBank/DDBJ whole genome shotgun (WGS) entry which is preliminary data.</text>
</comment>
<organism evidence="1 2">
    <name type="scientific">Pedobacter africanus</name>
    <dbReference type="NCBI Taxonomy" id="151894"/>
    <lineage>
        <taxon>Bacteria</taxon>
        <taxon>Pseudomonadati</taxon>
        <taxon>Bacteroidota</taxon>
        <taxon>Sphingobacteriia</taxon>
        <taxon>Sphingobacteriales</taxon>
        <taxon>Sphingobacteriaceae</taxon>
        <taxon>Pedobacter</taxon>
    </lineage>
</organism>
<evidence type="ECO:0000313" key="2">
    <source>
        <dbReference type="Proteomes" id="UP001246858"/>
    </source>
</evidence>
<reference evidence="1" key="1">
    <citation type="submission" date="2023-07" db="EMBL/GenBank/DDBJ databases">
        <title>Sorghum-associated microbial communities from plants grown in Nebraska, USA.</title>
        <authorList>
            <person name="Schachtman D."/>
        </authorList>
    </citation>
    <scope>NUCLEOTIDE SEQUENCE</scope>
    <source>
        <strain evidence="1">2697</strain>
    </source>
</reference>
<name>A0ACC6L1G9_9SPHI</name>
<dbReference type="Proteomes" id="UP001246858">
    <property type="component" value="Unassembled WGS sequence"/>
</dbReference>
<protein>
    <submittedName>
        <fullName evidence="1">Uncharacterized protein</fullName>
    </submittedName>
</protein>
<sequence length="174" mass="20077">MISFKAEIERFDEMGEKSGWTYVFVPQVIANQIKAGCRKSFRVKGKLDQVQIEGISLVPMGEGDFIMALNGTLRKKLRKEKGGVLELQLEEDTAFKIEMPEDLELCLSDEPHLLKNFLKQPKSHQNWYINWLNTAKTEPTRTKRIVKIVAAMDKDWDFGTMMRDGKPRPDDRTS</sequence>
<evidence type="ECO:0000313" key="1">
    <source>
        <dbReference type="EMBL" id="MDR6785212.1"/>
    </source>
</evidence>